<reference evidence="1 2" key="1">
    <citation type="submission" date="2016-04" db="EMBL/GenBank/DDBJ databases">
        <title>Genome analyses suggest a sexual origin of heterokaryosis in a supposedly ancient asexual fungus.</title>
        <authorList>
            <person name="Ropars J."/>
            <person name="Sedzielewska K."/>
            <person name="Noel J."/>
            <person name="Charron P."/>
            <person name="Farinelli L."/>
            <person name="Marton T."/>
            <person name="Kruger M."/>
            <person name="Pelin A."/>
            <person name="Brachmann A."/>
            <person name="Corradi N."/>
        </authorList>
    </citation>
    <scope>NUCLEOTIDE SEQUENCE [LARGE SCALE GENOMIC DNA]</scope>
    <source>
        <strain evidence="1 2">C2</strain>
    </source>
</reference>
<gene>
    <name evidence="1" type="ORF">RhiirC2_773448</name>
</gene>
<name>A0A2N1NNZ0_9GLOM</name>
<proteinExistence type="predicted"/>
<evidence type="ECO:0000313" key="1">
    <source>
        <dbReference type="EMBL" id="PKK75584.1"/>
    </source>
</evidence>
<dbReference type="Proteomes" id="UP000233469">
    <property type="component" value="Unassembled WGS sequence"/>
</dbReference>
<accession>A0A2N1NNZ0</accession>
<evidence type="ECO:0000313" key="2">
    <source>
        <dbReference type="Proteomes" id="UP000233469"/>
    </source>
</evidence>
<reference evidence="1 2" key="2">
    <citation type="submission" date="2017-10" db="EMBL/GenBank/DDBJ databases">
        <title>Extensive intraspecific genome diversity in a model arbuscular mycorrhizal fungus.</title>
        <authorList>
            <person name="Chen E.C.H."/>
            <person name="Morin E."/>
            <person name="Baudet D."/>
            <person name="Noel J."/>
            <person name="Ndikumana S."/>
            <person name="Charron P."/>
            <person name="St-Onge C."/>
            <person name="Giorgi J."/>
            <person name="Grigoriev I.V."/>
            <person name="Roux C."/>
            <person name="Martin F.M."/>
            <person name="Corradi N."/>
        </authorList>
    </citation>
    <scope>NUCLEOTIDE SEQUENCE [LARGE SCALE GENOMIC DNA]</scope>
    <source>
        <strain evidence="1 2">C2</strain>
    </source>
</reference>
<protein>
    <submittedName>
        <fullName evidence="1">Uncharacterized protein</fullName>
    </submittedName>
</protein>
<dbReference type="EMBL" id="LLXL01000234">
    <property type="protein sequence ID" value="PKK75584.1"/>
    <property type="molecule type" value="Genomic_DNA"/>
</dbReference>
<organism evidence="1 2">
    <name type="scientific">Rhizophagus irregularis</name>
    <dbReference type="NCBI Taxonomy" id="588596"/>
    <lineage>
        <taxon>Eukaryota</taxon>
        <taxon>Fungi</taxon>
        <taxon>Fungi incertae sedis</taxon>
        <taxon>Mucoromycota</taxon>
        <taxon>Glomeromycotina</taxon>
        <taxon>Glomeromycetes</taxon>
        <taxon>Glomerales</taxon>
        <taxon>Glomeraceae</taxon>
        <taxon>Rhizophagus</taxon>
    </lineage>
</organism>
<dbReference type="AlphaFoldDB" id="A0A2N1NNZ0"/>
<sequence length="91" mass="10450">MLSSLNCLVLGQTSNDVITKCIGENSVIDELQGLNTMNIWKVELDHKSLKDKIYTEDEIKNLGTKMEPMYELKEYLMMMIKNLSQNTFISS</sequence>
<comment type="caution">
    <text evidence="1">The sequence shown here is derived from an EMBL/GenBank/DDBJ whole genome shotgun (WGS) entry which is preliminary data.</text>
</comment>